<organism evidence="1 2">
    <name type="scientific">Pedobacter terrae</name>
    <dbReference type="NCBI Taxonomy" id="405671"/>
    <lineage>
        <taxon>Bacteria</taxon>
        <taxon>Pseudomonadati</taxon>
        <taxon>Bacteroidota</taxon>
        <taxon>Sphingobacteriia</taxon>
        <taxon>Sphingobacteriales</taxon>
        <taxon>Sphingobacteriaceae</taxon>
        <taxon>Pedobacter</taxon>
    </lineage>
</organism>
<sequence>MDDVRWEIERGSCAIPILEHMNEKSGWLTNYIYIFKCLVFIIKKEIIKRV</sequence>
<dbReference type="EMBL" id="FNCH01000011">
    <property type="protein sequence ID" value="SDG78596.1"/>
    <property type="molecule type" value="Genomic_DNA"/>
</dbReference>
<accession>A0A1G7X368</accession>
<dbReference type="Proteomes" id="UP000199643">
    <property type="component" value="Unassembled WGS sequence"/>
</dbReference>
<keyword evidence="2" id="KW-1185">Reference proteome</keyword>
<gene>
    <name evidence="1" type="ORF">SAMN05421827_11143</name>
</gene>
<evidence type="ECO:0000313" key="1">
    <source>
        <dbReference type="EMBL" id="SDG78596.1"/>
    </source>
</evidence>
<name>A0A1G7X368_9SPHI</name>
<protein>
    <submittedName>
        <fullName evidence="1">Uncharacterized protein</fullName>
    </submittedName>
</protein>
<dbReference type="AlphaFoldDB" id="A0A1G7X368"/>
<dbReference type="STRING" id="405671.SAMN05421827_11143"/>
<reference evidence="2" key="1">
    <citation type="submission" date="2016-10" db="EMBL/GenBank/DDBJ databases">
        <authorList>
            <person name="Varghese N."/>
            <person name="Submissions S."/>
        </authorList>
    </citation>
    <scope>NUCLEOTIDE SEQUENCE [LARGE SCALE GENOMIC DNA]</scope>
    <source>
        <strain evidence="2">DSM 17933</strain>
    </source>
</reference>
<evidence type="ECO:0000313" key="2">
    <source>
        <dbReference type="Proteomes" id="UP000199643"/>
    </source>
</evidence>
<proteinExistence type="predicted"/>